<evidence type="ECO:0000313" key="1">
    <source>
        <dbReference type="EMBL" id="AKA61175.1"/>
    </source>
</evidence>
<protein>
    <submittedName>
        <fullName evidence="1">Uncharacterized protein</fullName>
    </submittedName>
</protein>
<keyword evidence="2" id="KW-1185">Reference proteome</keyword>
<proteinExistence type="predicted"/>
<reference evidence="1 2" key="1">
    <citation type="journal article" date="2017" name="Appl. Microbiol. Biotechnol.">
        <title>The temperate Burkholderia phage AP3 of the Peduovirinae shows efficient antimicrobial activity against B. cenocepacia of the IIIA lineage.</title>
        <authorList>
            <person name="Roszniowski B."/>
            <person name="Latka A."/>
            <person name="Maciejewska B."/>
            <person name="Vandenheuvel D."/>
            <person name="Olszak T."/>
            <person name="Briers Y."/>
            <person name="Holt G.S."/>
            <person name="Valvano M.A."/>
            <person name="Lavigne R."/>
            <person name="Smith D.L."/>
            <person name="Drulis-Kawa Z."/>
        </authorList>
    </citation>
    <scope>NUCLEOTIDE SEQUENCE [LARGE SCALE GENOMIC DNA]</scope>
</reference>
<accession>A0A1S5NRP7</accession>
<dbReference type="Proteomes" id="UP000225314">
    <property type="component" value="Segment"/>
</dbReference>
<sequence length="96" mass="10934">MFVMDTERSGHGLFTPQLTRPCWTCEHWSGYIAGSDRSAVCFLPGAEHVRAIAVSGCAFWVRATGLDELTNAQCDAFVQEYQPQYPYRRRSRTSRK</sequence>
<gene>
    <name evidence="1" type="ORF">vB_BceM_AP3_0003</name>
</gene>
<evidence type="ECO:0000313" key="2">
    <source>
        <dbReference type="Proteomes" id="UP000225314"/>
    </source>
</evidence>
<organism evidence="1 2">
    <name type="scientific">Burkholderia phage AP3</name>
    <dbReference type="NCBI Taxonomy" id="1636201"/>
    <lineage>
        <taxon>Viruses</taxon>
        <taxon>Duplodnaviria</taxon>
        <taxon>Heunggongvirae</taxon>
        <taxon>Uroviricota</taxon>
        <taxon>Caudoviricetes</taxon>
        <taxon>Peduoviridae</taxon>
        <taxon>Aptresvirus</taxon>
        <taxon>Aptresvirus AP3</taxon>
    </lineage>
</organism>
<dbReference type="EMBL" id="KP966108">
    <property type="protein sequence ID" value="AKA61175.1"/>
    <property type="molecule type" value="Genomic_DNA"/>
</dbReference>
<name>A0A1S5NRP7_9CAUD</name>